<sequence>MGAKRPAWWGLQGRSGKISSTQRSRREETERSRGDRGWAEQALRWMDRSRIAQCHYVLASLAPLSAGGIEYQSVPDYRDGIQGSRADRGRRQRIPSDDVEPVDNPQRHRFTPPALLRSCSVDERDA</sequence>
<proteinExistence type="predicted"/>
<reference evidence="2 3" key="1">
    <citation type="submission" date="2016-12" db="EMBL/GenBank/DDBJ databases">
        <title>The genomes of Aspergillus section Nigri reveals drivers in fungal speciation.</title>
        <authorList>
            <consortium name="DOE Joint Genome Institute"/>
            <person name="Vesth T.C."/>
            <person name="Nybo J."/>
            <person name="Theobald S."/>
            <person name="Brandl J."/>
            <person name="Frisvad J.C."/>
            <person name="Nielsen K.F."/>
            <person name="Lyhne E.K."/>
            <person name="Kogle M.E."/>
            <person name="Kuo A."/>
            <person name="Riley R."/>
            <person name="Clum A."/>
            <person name="Nolan M."/>
            <person name="Lipzen A."/>
            <person name="Salamov A."/>
            <person name="Henrissat B."/>
            <person name="Wiebenga A."/>
            <person name="De Vries R.P."/>
            <person name="Grigoriev I.V."/>
            <person name="Mortensen U.H."/>
            <person name="Andersen M.R."/>
            <person name="Baker S.E."/>
        </authorList>
    </citation>
    <scope>NUCLEOTIDE SEQUENCE [LARGE SCALE GENOMIC DNA]</scope>
    <source>
        <strain evidence="2 3">IBT 23096</strain>
    </source>
</reference>
<keyword evidence="3" id="KW-1185">Reference proteome</keyword>
<dbReference type="RefSeq" id="XP_024706406.1">
    <property type="nucleotide sequence ID" value="XM_024842563.1"/>
</dbReference>
<feature type="region of interest" description="Disordered" evidence="1">
    <location>
        <begin position="1"/>
        <end position="37"/>
    </location>
</feature>
<organism evidence="2 3">
    <name type="scientific">Aspergillus steynii IBT 23096</name>
    <dbReference type="NCBI Taxonomy" id="1392250"/>
    <lineage>
        <taxon>Eukaryota</taxon>
        <taxon>Fungi</taxon>
        <taxon>Dikarya</taxon>
        <taxon>Ascomycota</taxon>
        <taxon>Pezizomycotina</taxon>
        <taxon>Eurotiomycetes</taxon>
        <taxon>Eurotiomycetidae</taxon>
        <taxon>Eurotiales</taxon>
        <taxon>Aspergillaceae</taxon>
        <taxon>Aspergillus</taxon>
        <taxon>Aspergillus subgen. Circumdati</taxon>
    </lineage>
</organism>
<accession>A0A2I2GDY2</accession>
<feature type="compositionally biased region" description="Basic and acidic residues" evidence="1">
    <location>
        <begin position="24"/>
        <end position="37"/>
    </location>
</feature>
<name>A0A2I2GDY2_9EURO</name>
<evidence type="ECO:0000256" key="1">
    <source>
        <dbReference type="SAM" id="MobiDB-lite"/>
    </source>
</evidence>
<dbReference type="GeneID" id="36550260"/>
<gene>
    <name evidence="2" type="ORF">P170DRAFT_160240</name>
</gene>
<protein>
    <submittedName>
        <fullName evidence="2">Uncharacterized protein</fullName>
    </submittedName>
</protein>
<feature type="region of interest" description="Disordered" evidence="1">
    <location>
        <begin position="78"/>
        <end position="111"/>
    </location>
</feature>
<dbReference type="AlphaFoldDB" id="A0A2I2GDY2"/>
<evidence type="ECO:0000313" key="2">
    <source>
        <dbReference type="EMBL" id="PLB51104.1"/>
    </source>
</evidence>
<dbReference type="EMBL" id="MSFO01000003">
    <property type="protein sequence ID" value="PLB51104.1"/>
    <property type="molecule type" value="Genomic_DNA"/>
</dbReference>
<comment type="caution">
    <text evidence="2">The sequence shown here is derived from an EMBL/GenBank/DDBJ whole genome shotgun (WGS) entry which is preliminary data.</text>
</comment>
<evidence type="ECO:0000313" key="3">
    <source>
        <dbReference type="Proteomes" id="UP000234275"/>
    </source>
</evidence>
<dbReference type="VEuPathDB" id="FungiDB:P170DRAFT_160240"/>
<dbReference type="Proteomes" id="UP000234275">
    <property type="component" value="Unassembled WGS sequence"/>
</dbReference>